<sequence length="299" mass="31974">MLRLLLVLFVVAVPQSLRFPFLPACATQGAANVSAPSAPIGGSVQNVQQYMPVEVDAVLHLVDYDLHYVAVAPRRYVEMVYRALQSDLVGCFCHSYPPKWQMPLSGDDASGVAASLDMTGEVDSCSVTHLVVVSGFNDDPQQVVVNFTWSVVVPLPDGDRRPATIPPGTNLTLPNGCFTALQGVLNGLARRSKRRSLRNRTVYFGASPFSPTRKQSSGLFVEASFTNALFWLAVGVLVASGLMVLVTSLCTSWRASDGVEEELGPTGVANNIVIPDSTRYGPDNNRGGDAEGKEPGSSC</sequence>
<evidence type="ECO:0000313" key="4">
    <source>
        <dbReference type="EMBL" id="ESL06088.1"/>
    </source>
</evidence>
<keyword evidence="2" id="KW-0472">Membrane</keyword>
<gene>
    <name evidence="4" type="ORF">TRSC58_06243</name>
</gene>
<reference evidence="4 5" key="1">
    <citation type="submission" date="2013-07" db="EMBL/GenBank/DDBJ databases">
        <authorList>
            <person name="Stoco P.H."/>
            <person name="Wagner G."/>
            <person name="Gerber A."/>
            <person name="Zaha A."/>
            <person name="Thompson C."/>
            <person name="Bartholomeu D.C."/>
            <person name="Luckemeyer D.D."/>
            <person name="Bahia D."/>
            <person name="Loreto E."/>
            <person name="Prestes E.B."/>
            <person name="Lima F.M."/>
            <person name="Rodrigues-Luiz G."/>
            <person name="Vallejo G.A."/>
            <person name="Filho J.F."/>
            <person name="Monteiro K.M."/>
            <person name="Tyler K.M."/>
            <person name="de Almeida L.G."/>
            <person name="Ortiz M.F."/>
            <person name="Siervo M.A."/>
            <person name="de Moraes M.H."/>
            <person name="Cunha O.L."/>
            <person name="Mendonca-Neto R."/>
            <person name="Silva R."/>
            <person name="Teixeira S.M."/>
            <person name="Murta S.M."/>
            <person name="Sincero T.C."/>
            <person name="Mendes T.A."/>
            <person name="Urmenyi T.P."/>
            <person name="Silva V.G."/>
            <person name="da Rocha W.D."/>
            <person name="Andersson B."/>
            <person name="Romanha A.J."/>
            <person name="Steindel M."/>
            <person name="de Vasconcelos A.T."/>
            <person name="Grisard E.C."/>
        </authorList>
    </citation>
    <scope>NUCLEOTIDE SEQUENCE [LARGE SCALE GENOMIC DNA]</scope>
    <source>
        <strain evidence="4 5">SC58</strain>
    </source>
</reference>
<keyword evidence="2" id="KW-1133">Transmembrane helix</keyword>
<proteinExistence type="predicted"/>
<evidence type="ECO:0000256" key="3">
    <source>
        <dbReference type="SAM" id="SignalP"/>
    </source>
</evidence>
<dbReference type="OrthoDB" id="252291at2759"/>
<keyword evidence="2" id="KW-0812">Transmembrane</keyword>
<evidence type="ECO:0000256" key="2">
    <source>
        <dbReference type="SAM" id="Phobius"/>
    </source>
</evidence>
<protein>
    <recommendedName>
        <fullName evidence="6">Transmembrane protein</fullName>
    </recommendedName>
</protein>
<accession>A0A061IT12</accession>
<dbReference type="Proteomes" id="UP000031737">
    <property type="component" value="Unassembled WGS sequence"/>
</dbReference>
<name>A0A061IT12_TRYRA</name>
<feature type="transmembrane region" description="Helical" evidence="2">
    <location>
        <begin position="228"/>
        <end position="246"/>
    </location>
</feature>
<dbReference type="EMBL" id="AUPL01006243">
    <property type="protein sequence ID" value="ESL06088.1"/>
    <property type="molecule type" value="Genomic_DNA"/>
</dbReference>
<dbReference type="AlphaFoldDB" id="A0A061IT12"/>
<dbReference type="VEuPathDB" id="TriTrypDB:TRSC58_06243"/>
<keyword evidence="5" id="KW-1185">Reference proteome</keyword>
<evidence type="ECO:0008006" key="6">
    <source>
        <dbReference type="Google" id="ProtNLM"/>
    </source>
</evidence>
<feature type="region of interest" description="Disordered" evidence="1">
    <location>
        <begin position="274"/>
        <end position="299"/>
    </location>
</feature>
<comment type="caution">
    <text evidence="4">The sequence shown here is derived from an EMBL/GenBank/DDBJ whole genome shotgun (WGS) entry which is preliminary data.</text>
</comment>
<organism evidence="4 5">
    <name type="scientific">Trypanosoma rangeli SC58</name>
    <dbReference type="NCBI Taxonomy" id="429131"/>
    <lineage>
        <taxon>Eukaryota</taxon>
        <taxon>Discoba</taxon>
        <taxon>Euglenozoa</taxon>
        <taxon>Kinetoplastea</taxon>
        <taxon>Metakinetoplastina</taxon>
        <taxon>Trypanosomatida</taxon>
        <taxon>Trypanosomatidae</taxon>
        <taxon>Trypanosoma</taxon>
        <taxon>Herpetosoma</taxon>
    </lineage>
</organism>
<feature type="chain" id="PRO_5001601030" description="Transmembrane protein" evidence="3">
    <location>
        <begin position="19"/>
        <end position="299"/>
    </location>
</feature>
<feature type="signal peptide" evidence="3">
    <location>
        <begin position="1"/>
        <end position="18"/>
    </location>
</feature>
<evidence type="ECO:0000313" key="5">
    <source>
        <dbReference type="Proteomes" id="UP000031737"/>
    </source>
</evidence>
<evidence type="ECO:0000256" key="1">
    <source>
        <dbReference type="SAM" id="MobiDB-lite"/>
    </source>
</evidence>
<keyword evidence="3" id="KW-0732">Signal</keyword>
<feature type="compositionally biased region" description="Basic and acidic residues" evidence="1">
    <location>
        <begin position="286"/>
        <end position="299"/>
    </location>
</feature>